<gene>
    <name evidence="3" type="ORF">GP486_001923</name>
</gene>
<feature type="region of interest" description="Disordered" evidence="2">
    <location>
        <begin position="453"/>
        <end position="474"/>
    </location>
</feature>
<proteinExistence type="predicted"/>
<name>A0A9P8LFR4_9PEZI</name>
<evidence type="ECO:0000256" key="2">
    <source>
        <dbReference type="SAM" id="MobiDB-lite"/>
    </source>
</evidence>
<evidence type="ECO:0000256" key="1">
    <source>
        <dbReference type="SAM" id="Coils"/>
    </source>
</evidence>
<comment type="caution">
    <text evidence="3">The sequence shown here is derived from an EMBL/GenBank/DDBJ whole genome shotgun (WGS) entry which is preliminary data.</text>
</comment>
<reference evidence="3" key="1">
    <citation type="submission" date="2021-03" db="EMBL/GenBank/DDBJ databases">
        <title>Comparative genomics and phylogenomic investigation of the class Geoglossomycetes provide insights into ecological specialization and systematics.</title>
        <authorList>
            <person name="Melie T."/>
            <person name="Pirro S."/>
            <person name="Miller A.N."/>
            <person name="Quandt A."/>
        </authorList>
    </citation>
    <scope>NUCLEOTIDE SEQUENCE</scope>
    <source>
        <strain evidence="3">CAQ_001_2017</strain>
    </source>
</reference>
<accession>A0A9P8LFR4</accession>
<organism evidence="3 4">
    <name type="scientific">Trichoglossum hirsutum</name>
    <dbReference type="NCBI Taxonomy" id="265104"/>
    <lineage>
        <taxon>Eukaryota</taxon>
        <taxon>Fungi</taxon>
        <taxon>Dikarya</taxon>
        <taxon>Ascomycota</taxon>
        <taxon>Pezizomycotina</taxon>
        <taxon>Geoglossomycetes</taxon>
        <taxon>Geoglossales</taxon>
        <taxon>Geoglossaceae</taxon>
        <taxon>Trichoglossum</taxon>
    </lineage>
</organism>
<protein>
    <submittedName>
        <fullName evidence="3">Uncharacterized protein</fullName>
    </submittedName>
</protein>
<sequence>MTPKLGTCDGVSAGAQPCTNDVSVNSTPSVLQQASSAFSEMEAAFKKMCRYADAYSDMEKTLDQQNSMAIELAKKDSRISFLEQYQQQAIVDHEKRATELKNEIARLRDQLVRTKAELTAQHGCAMEKRKAEEARDRLRNELEAEKQKTAGLNEDLGRIKTKLSRAQQGLEHCKSGLKEWENKLSLLWDIDVQAFTAEIKELSTQYVQLMRDHFHEDLPENILADPNHWESLETSLPISFPPTNSALAKNMRMIAGLAVISPLICDNILTPCYYPESAVASKTMKDILEQQIGIDARRENMMRGLMLSAYTENEMEAASERAVTASLDEALSRLGPISTNCDAFRLNLSKLLQRFVDVWRPALFSKKLILATTEDDDLSEWEMLDEFGSESAQGEMLPGKLKFRMLNLFPRIYIPELDHIVHKGIILSPWQDAVLAAEQEHWDWMAHEAKRGRGAHANKLKRRDRRSSVARASP</sequence>
<feature type="compositionally biased region" description="Basic residues" evidence="2">
    <location>
        <begin position="453"/>
        <end position="465"/>
    </location>
</feature>
<evidence type="ECO:0000313" key="3">
    <source>
        <dbReference type="EMBL" id="KAH0563502.1"/>
    </source>
</evidence>
<feature type="coiled-coil region" evidence="1">
    <location>
        <begin position="90"/>
        <end position="155"/>
    </location>
</feature>
<dbReference type="EMBL" id="JAGHQM010000193">
    <property type="protein sequence ID" value="KAH0563502.1"/>
    <property type="molecule type" value="Genomic_DNA"/>
</dbReference>
<keyword evidence="4" id="KW-1185">Reference proteome</keyword>
<evidence type="ECO:0000313" key="4">
    <source>
        <dbReference type="Proteomes" id="UP000750711"/>
    </source>
</evidence>
<dbReference type="AlphaFoldDB" id="A0A9P8LFR4"/>
<dbReference type="Proteomes" id="UP000750711">
    <property type="component" value="Unassembled WGS sequence"/>
</dbReference>
<keyword evidence="1" id="KW-0175">Coiled coil</keyword>